<name>A0A1C5H8X8_9ACTN</name>
<dbReference type="InterPro" id="IPR042099">
    <property type="entry name" value="ANL_N_sf"/>
</dbReference>
<dbReference type="RefSeq" id="WP_091292565.1">
    <property type="nucleotide sequence ID" value="NZ_FMDN01000003.1"/>
</dbReference>
<dbReference type="Gene3D" id="3.40.50.12780">
    <property type="entry name" value="N-terminal domain of ligase-like"/>
    <property type="match status" value="1"/>
</dbReference>
<evidence type="ECO:0000313" key="2">
    <source>
        <dbReference type="Proteomes" id="UP000199408"/>
    </source>
</evidence>
<gene>
    <name evidence="1" type="ORF">GA0070560_103303</name>
</gene>
<dbReference type="Proteomes" id="UP000199408">
    <property type="component" value="Unassembled WGS sequence"/>
</dbReference>
<dbReference type="NCBIfam" id="TIGR03089">
    <property type="entry name" value="TIGR03089 family protein"/>
    <property type="match status" value="1"/>
</dbReference>
<organism evidence="1 2">
    <name type="scientific">Micromonospora halophytica</name>
    <dbReference type="NCBI Taxonomy" id="47864"/>
    <lineage>
        <taxon>Bacteria</taxon>
        <taxon>Bacillati</taxon>
        <taxon>Actinomycetota</taxon>
        <taxon>Actinomycetes</taxon>
        <taxon>Micromonosporales</taxon>
        <taxon>Micromonosporaceae</taxon>
        <taxon>Micromonospora</taxon>
    </lineage>
</organism>
<dbReference type="SUPFAM" id="SSF56801">
    <property type="entry name" value="Acetyl-CoA synthetase-like"/>
    <property type="match status" value="1"/>
</dbReference>
<accession>A0A1C5H8X8</accession>
<dbReference type="EMBL" id="FMDN01000003">
    <property type="protein sequence ID" value="SCG42478.1"/>
    <property type="molecule type" value="Genomic_DNA"/>
</dbReference>
<protein>
    <submittedName>
        <fullName evidence="1">TIGR03089 family protein</fullName>
    </submittedName>
</protein>
<dbReference type="OrthoDB" id="3396763at2"/>
<evidence type="ECO:0000313" key="1">
    <source>
        <dbReference type="EMBL" id="SCG42478.1"/>
    </source>
</evidence>
<dbReference type="InterPro" id="IPR017523">
    <property type="entry name" value="Rv3268"/>
</dbReference>
<dbReference type="AlphaFoldDB" id="A0A1C5H8X8"/>
<dbReference type="STRING" id="47864.GA0070560_103303"/>
<keyword evidence="2" id="KW-1185">Reference proteome</keyword>
<reference evidence="2" key="1">
    <citation type="submission" date="2016-06" db="EMBL/GenBank/DDBJ databases">
        <authorList>
            <person name="Varghese N."/>
        </authorList>
    </citation>
    <scope>NUCLEOTIDE SEQUENCE [LARGE SCALE GENOMIC DNA]</scope>
    <source>
        <strain evidence="2">DSM 43171</strain>
    </source>
</reference>
<sequence length="229" mass="24213">MADNIARVFADAIATDPTRPLLTWYDDATGERTELSGATLANWVAKTANLLVDELALAPGDVAGVLLPPHWQTAAVLLGCWSAKLTVVDAPGDVAVLFAATSRVAEADAWSAGERYALALDPFGLPMRQVPAGFADFVGEVRGHGDHFTPYPQGGPGDADLLARADARATELGIAVGDRLLVDTARHPDPVDWLLAPLTRAATLVLCANLDPTRVTSRTTTEKITRPLT</sequence>
<proteinExistence type="predicted"/>